<gene>
    <name evidence="1" type="ORF">SAMN06265371_102231</name>
</gene>
<dbReference type="Proteomes" id="UP000198384">
    <property type="component" value="Unassembled WGS sequence"/>
</dbReference>
<sequence length="34" mass="4101">METLYKSDTGKSEILNLYDEKLKDLNIDYQYKEV</sequence>
<organism evidence="1 2">
    <name type="scientific">Lutibacter agarilyticus</name>
    <dbReference type="NCBI Taxonomy" id="1109740"/>
    <lineage>
        <taxon>Bacteria</taxon>
        <taxon>Pseudomonadati</taxon>
        <taxon>Bacteroidota</taxon>
        <taxon>Flavobacteriia</taxon>
        <taxon>Flavobacteriales</taxon>
        <taxon>Flavobacteriaceae</taxon>
        <taxon>Lutibacter</taxon>
    </lineage>
</organism>
<evidence type="ECO:0000313" key="1">
    <source>
        <dbReference type="EMBL" id="SNR39155.1"/>
    </source>
</evidence>
<proteinExistence type="predicted"/>
<evidence type="ECO:0000313" key="2">
    <source>
        <dbReference type="Proteomes" id="UP000198384"/>
    </source>
</evidence>
<dbReference type="AlphaFoldDB" id="A0A238VXU2"/>
<protein>
    <submittedName>
        <fullName evidence="1">Uncharacterized protein</fullName>
    </submittedName>
</protein>
<reference evidence="1 2" key="1">
    <citation type="submission" date="2017-06" db="EMBL/GenBank/DDBJ databases">
        <authorList>
            <person name="Kim H.J."/>
            <person name="Triplett B.A."/>
        </authorList>
    </citation>
    <scope>NUCLEOTIDE SEQUENCE [LARGE SCALE GENOMIC DNA]</scope>
    <source>
        <strain evidence="1 2">DSM 29150</strain>
    </source>
</reference>
<accession>A0A238VXU2</accession>
<dbReference type="EMBL" id="FZNT01000002">
    <property type="protein sequence ID" value="SNR39155.1"/>
    <property type="molecule type" value="Genomic_DNA"/>
</dbReference>
<keyword evidence="2" id="KW-1185">Reference proteome</keyword>
<name>A0A238VXU2_9FLAO</name>